<feature type="chain" id="PRO_5004674577" evidence="1">
    <location>
        <begin position="23"/>
        <end position="469"/>
    </location>
</feature>
<dbReference type="Proteomes" id="UP000030763">
    <property type="component" value="Unassembled WGS sequence"/>
</dbReference>
<proteinExistence type="predicted"/>
<dbReference type="VEuPathDB" id="ToxoDB:EMWEY_00024720"/>
<dbReference type="OrthoDB" id="345813at2759"/>
<accession>U6M6V7</accession>
<sequence>MISVGAVSYGLLLLSVSGLTDAFFAAAQQLQRQHPQFAVAWNTGKCTAEDFIRGADSSSPSFLQEETPSSSSDEECMQLLSEQDSIFASGLADAAAEDEYDSEHTTDSLTAEEAVALATQFLQRRRAAGAAVELKAMKKSMALLSNAAKDSTVFVLGLGIHLHSIAKMAKNVIVVETDYSFCREFLGSKSGECVMQQNVHIYCPQPASSRPKNGAEANEAKESFDAAEDLTDDVESFVLLQRLFTPPVHRYKWMNYATEKWELRDNTAPLTLWSTVYEAVQPIATDESVNPWKRKALLTYLDVHADAAATGSDEEWKNITSALESILNIAGKGERADSVLEQARESALRLAWNVASISGLEAYFQLMLDTLSTIQSEGRILIHAVICHLVAETGRLTASSNILDKVKDAVEEACELAEENPQLLLPALRLILGGMYREESMVDCLRILVNLKQGISDTDVSALVEEAGK</sequence>
<keyword evidence="1" id="KW-0732">Signal</keyword>
<feature type="signal peptide" evidence="1">
    <location>
        <begin position="1"/>
        <end position="22"/>
    </location>
</feature>
<organism evidence="2 3">
    <name type="scientific">Eimeria maxima</name>
    <name type="common">Coccidian parasite</name>
    <dbReference type="NCBI Taxonomy" id="5804"/>
    <lineage>
        <taxon>Eukaryota</taxon>
        <taxon>Sar</taxon>
        <taxon>Alveolata</taxon>
        <taxon>Apicomplexa</taxon>
        <taxon>Conoidasida</taxon>
        <taxon>Coccidia</taxon>
        <taxon>Eucoccidiorida</taxon>
        <taxon>Eimeriorina</taxon>
        <taxon>Eimeriidae</taxon>
        <taxon>Eimeria</taxon>
    </lineage>
</organism>
<evidence type="ECO:0000256" key="1">
    <source>
        <dbReference type="SAM" id="SignalP"/>
    </source>
</evidence>
<dbReference type="OMA" id="NVHIYCP"/>
<protein>
    <submittedName>
        <fullName evidence="2">Uncharacterized protein</fullName>
    </submittedName>
</protein>
<dbReference type="RefSeq" id="XP_013336401.1">
    <property type="nucleotide sequence ID" value="XM_013480947.1"/>
</dbReference>
<reference evidence="2" key="1">
    <citation type="submission" date="2013-10" db="EMBL/GenBank/DDBJ databases">
        <title>Genomic analysis of the causative agents of coccidiosis in chickens.</title>
        <authorList>
            <person name="Reid A.J."/>
            <person name="Blake D."/>
            <person name="Billington K."/>
            <person name="Browne H."/>
            <person name="Dunn M."/>
            <person name="Hung S."/>
            <person name="Kawahara F."/>
            <person name="Miranda-Saavedra D."/>
            <person name="Mourier T."/>
            <person name="Nagra H."/>
            <person name="Otto T.D."/>
            <person name="Rawlings N."/>
            <person name="Sanchez A."/>
            <person name="Sanders M."/>
            <person name="Subramaniam C."/>
            <person name="Tay Y."/>
            <person name="Dear P."/>
            <person name="Doerig C."/>
            <person name="Gruber A."/>
            <person name="Parkinson J."/>
            <person name="Shirley M."/>
            <person name="Wan K.L."/>
            <person name="Berriman M."/>
            <person name="Tomley F."/>
            <person name="Pain A."/>
        </authorList>
    </citation>
    <scope>NUCLEOTIDE SEQUENCE [LARGE SCALE GENOMIC DNA]</scope>
    <source>
        <strain evidence="2">Weybridge</strain>
    </source>
</reference>
<dbReference type="AlphaFoldDB" id="U6M6V7"/>
<name>U6M6V7_EIMMA</name>
<dbReference type="GeneID" id="25336458"/>
<evidence type="ECO:0000313" key="3">
    <source>
        <dbReference type="Proteomes" id="UP000030763"/>
    </source>
</evidence>
<reference evidence="2" key="2">
    <citation type="submission" date="2013-10" db="EMBL/GenBank/DDBJ databases">
        <authorList>
            <person name="Aslett M."/>
        </authorList>
    </citation>
    <scope>NUCLEOTIDE SEQUENCE [LARGE SCALE GENOMIC DNA]</scope>
    <source>
        <strain evidence="2">Weybridge</strain>
    </source>
</reference>
<dbReference type="EMBL" id="HG720803">
    <property type="protein sequence ID" value="CDJ59756.1"/>
    <property type="molecule type" value="Genomic_DNA"/>
</dbReference>
<gene>
    <name evidence="2" type="ORF">EMWEY_00024720</name>
</gene>
<keyword evidence="3" id="KW-1185">Reference proteome</keyword>
<evidence type="ECO:0000313" key="2">
    <source>
        <dbReference type="EMBL" id="CDJ59756.1"/>
    </source>
</evidence>